<sequence>MRLSLILIAALAVFMAPNFFRSGWDGTAEAEVTEAVAERPRLAAVMFRSSWCSACRIIEPRVEDVRADYEDAAIGWVKFDFTLGRRESLRELAEAEGLTDIYSEAAGSTGFMLLIDRETGQVFEMITMDYGRDQIREALDRWLRVVERLETEGV</sequence>
<evidence type="ECO:0000313" key="2">
    <source>
        <dbReference type="EMBL" id="RKR00055.1"/>
    </source>
</evidence>
<organism evidence="2 3">
    <name type="scientific">Maricaulis maris</name>
    <dbReference type="NCBI Taxonomy" id="74318"/>
    <lineage>
        <taxon>Bacteria</taxon>
        <taxon>Pseudomonadati</taxon>
        <taxon>Pseudomonadota</taxon>
        <taxon>Alphaproteobacteria</taxon>
        <taxon>Maricaulales</taxon>
        <taxon>Maricaulaceae</taxon>
        <taxon>Maricaulis</taxon>
    </lineage>
</organism>
<dbReference type="InterPro" id="IPR013766">
    <property type="entry name" value="Thioredoxin_domain"/>
</dbReference>
<dbReference type="OrthoDB" id="7631741at2"/>
<dbReference type="Proteomes" id="UP000273675">
    <property type="component" value="Unassembled WGS sequence"/>
</dbReference>
<proteinExistence type="predicted"/>
<dbReference type="InterPro" id="IPR036249">
    <property type="entry name" value="Thioredoxin-like_sf"/>
</dbReference>
<dbReference type="SUPFAM" id="SSF52833">
    <property type="entry name" value="Thioredoxin-like"/>
    <property type="match status" value="1"/>
</dbReference>
<dbReference type="Pfam" id="PF00085">
    <property type="entry name" value="Thioredoxin"/>
    <property type="match status" value="1"/>
</dbReference>
<accession>A0A495DDQ9</accession>
<dbReference type="EMBL" id="RBIM01000003">
    <property type="protein sequence ID" value="RKR00055.1"/>
    <property type="molecule type" value="Genomic_DNA"/>
</dbReference>
<protein>
    <submittedName>
        <fullName evidence="2">Thioredoxin</fullName>
    </submittedName>
</protein>
<evidence type="ECO:0000313" key="3">
    <source>
        <dbReference type="Proteomes" id="UP000273675"/>
    </source>
</evidence>
<name>A0A495DDQ9_9PROT</name>
<dbReference type="AlphaFoldDB" id="A0A495DDQ9"/>
<dbReference type="PROSITE" id="PS51352">
    <property type="entry name" value="THIOREDOXIN_2"/>
    <property type="match status" value="1"/>
</dbReference>
<feature type="domain" description="Thioredoxin" evidence="1">
    <location>
        <begin position="10"/>
        <end position="151"/>
    </location>
</feature>
<dbReference type="CDD" id="cd02947">
    <property type="entry name" value="TRX_family"/>
    <property type="match status" value="1"/>
</dbReference>
<comment type="caution">
    <text evidence="2">The sequence shown here is derived from an EMBL/GenBank/DDBJ whole genome shotgun (WGS) entry which is preliminary data.</text>
</comment>
<gene>
    <name evidence="2" type="ORF">C7435_1253</name>
</gene>
<dbReference type="RefSeq" id="WP_121210456.1">
    <property type="nucleotide sequence ID" value="NZ_RBIM01000003.1"/>
</dbReference>
<dbReference type="Gene3D" id="3.40.30.10">
    <property type="entry name" value="Glutaredoxin"/>
    <property type="match status" value="1"/>
</dbReference>
<reference evidence="2 3" key="1">
    <citation type="submission" date="2018-10" db="EMBL/GenBank/DDBJ databases">
        <title>Genomic Encyclopedia of Type Strains, Phase IV (KMG-IV): sequencing the most valuable type-strain genomes for metagenomic binning, comparative biology and taxonomic classification.</title>
        <authorList>
            <person name="Goeker M."/>
        </authorList>
    </citation>
    <scope>NUCLEOTIDE SEQUENCE [LARGE SCALE GENOMIC DNA]</scope>
    <source>
        <strain evidence="2 3">DSM 4734</strain>
    </source>
</reference>
<evidence type="ECO:0000259" key="1">
    <source>
        <dbReference type="PROSITE" id="PS51352"/>
    </source>
</evidence>